<keyword evidence="1" id="KW-0472">Membrane</keyword>
<organism evidence="2 3">
    <name type="scientific">Candidatus Staskawiczbacteria bacterium RIFCSPHIGHO2_12_FULL_38_11</name>
    <dbReference type="NCBI Taxonomy" id="1802209"/>
    <lineage>
        <taxon>Bacteria</taxon>
        <taxon>Candidatus Staskawicziibacteriota</taxon>
    </lineage>
</organism>
<sequence>MKTLNQKSKTRALIYRKISARPSTKIFNFSAPVLNHKNGFTIIEVVVSVTIFSLISLAIMSFFISMNSSNLKTKADREAGENARSVLDQIVYEVKGAKSIYTPTTSSNQLSLETIKYLPDGENNTFIDFFICGSAICLKKESQNPVALTSNSTQVTGLTFTQIANGAFVSVKIDLTVTYPNSDPNAAASINLTSTASLRSY</sequence>
<name>A0A1G2I702_9BACT</name>
<dbReference type="EMBL" id="MHOV01000007">
    <property type="protein sequence ID" value="OGZ70592.1"/>
    <property type="molecule type" value="Genomic_DNA"/>
</dbReference>
<dbReference type="InterPro" id="IPR012902">
    <property type="entry name" value="N_methyl_site"/>
</dbReference>
<evidence type="ECO:0000256" key="1">
    <source>
        <dbReference type="SAM" id="Phobius"/>
    </source>
</evidence>
<dbReference type="Pfam" id="PF07963">
    <property type="entry name" value="N_methyl"/>
    <property type="match status" value="1"/>
</dbReference>
<keyword evidence="1" id="KW-0812">Transmembrane</keyword>
<dbReference type="AlphaFoldDB" id="A0A1G2I702"/>
<dbReference type="NCBIfam" id="TIGR02532">
    <property type="entry name" value="IV_pilin_GFxxxE"/>
    <property type="match status" value="1"/>
</dbReference>
<feature type="transmembrane region" description="Helical" evidence="1">
    <location>
        <begin position="40"/>
        <end position="64"/>
    </location>
</feature>
<gene>
    <name evidence="2" type="ORF">A3F47_01465</name>
</gene>
<evidence type="ECO:0000313" key="3">
    <source>
        <dbReference type="Proteomes" id="UP000179214"/>
    </source>
</evidence>
<protein>
    <recommendedName>
        <fullName evidence="4">Prepilin-type N-terminal cleavage/methylation domain-containing protein</fullName>
    </recommendedName>
</protein>
<evidence type="ECO:0008006" key="4">
    <source>
        <dbReference type="Google" id="ProtNLM"/>
    </source>
</evidence>
<reference evidence="2 3" key="1">
    <citation type="journal article" date="2016" name="Nat. Commun.">
        <title>Thousands of microbial genomes shed light on interconnected biogeochemical processes in an aquifer system.</title>
        <authorList>
            <person name="Anantharaman K."/>
            <person name="Brown C.T."/>
            <person name="Hug L.A."/>
            <person name="Sharon I."/>
            <person name="Castelle C.J."/>
            <person name="Probst A.J."/>
            <person name="Thomas B.C."/>
            <person name="Singh A."/>
            <person name="Wilkins M.J."/>
            <person name="Karaoz U."/>
            <person name="Brodie E.L."/>
            <person name="Williams K.H."/>
            <person name="Hubbard S.S."/>
            <person name="Banfield J.F."/>
        </authorList>
    </citation>
    <scope>NUCLEOTIDE SEQUENCE [LARGE SCALE GENOMIC DNA]</scope>
</reference>
<proteinExistence type="predicted"/>
<comment type="caution">
    <text evidence="2">The sequence shown here is derived from an EMBL/GenBank/DDBJ whole genome shotgun (WGS) entry which is preliminary data.</text>
</comment>
<evidence type="ECO:0000313" key="2">
    <source>
        <dbReference type="EMBL" id="OGZ70592.1"/>
    </source>
</evidence>
<accession>A0A1G2I702</accession>
<keyword evidence="1" id="KW-1133">Transmembrane helix</keyword>
<dbReference type="Proteomes" id="UP000179214">
    <property type="component" value="Unassembled WGS sequence"/>
</dbReference>